<reference evidence="2 3" key="1">
    <citation type="submission" date="2018-03" db="EMBL/GenBank/DDBJ databases">
        <title>Finding Nemo's genes: A chromosome-scale reference assembly of the genome of the orange clownfish Amphiprion percula.</title>
        <authorList>
            <person name="Lehmann R."/>
        </authorList>
    </citation>
    <scope>NUCLEOTIDE SEQUENCE</scope>
</reference>
<accession>A0A3P8TMA2</accession>
<name>A0A3P8TMA2_AMPPE</name>
<protein>
    <recommendedName>
        <fullName evidence="4">Secreted protein</fullName>
    </recommendedName>
</protein>
<dbReference type="Proteomes" id="UP000265080">
    <property type="component" value="Chromosome 5"/>
</dbReference>
<proteinExistence type="predicted"/>
<dbReference type="Ensembl" id="ENSAPET00000026763.1">
    <property type="protein sequence ID" value="ENSAPEP00000026079.1"/>
    <property type="gene ID" value="ENSAPEG00000018539.1"/>
</dbReference>
<dbReference type="AlphaFoldDB" id="A0A3P8TMA2"/>
<evidence type="ECO:0000256" key="1">
    <source>
        <dbReference type="SAM" id="SignalP"/>
    </source>
</evidence>
<sequence length="107" mass="11957">MSHRLHMPILSLLWRISCGCQAPNEMCPIKGMENNCAYLAEHCTSLLLFPPKGLYVLEQQNRKPNIHGKKKATNASVLGNAGNTEVNKFCAILFLIQSDNRNLSFAK</sequence>
<dbReference type="GeneTree" id="ENSGT01120000278178"/>
<evidence type="ECO:0000313" key="2">
    <source>
        <dbReference type="Ensembl" id="ENSAPEP00000026079.1"/>
    </source>
</evidence>
<feature type="chain" id="PRO_5018133951" description="Secreted protein" evidence="1">
    <location>
        <begin position="20"/>
        <end position="107"/>
    </location>
</feature>
<keyword evidence="3" id="KW-1185">Reference proteome</keyword>
<evidence type="ECO:0008006" key="4">
    <source>
        <dbReference type="Google" id="ProtNLM"/>
    </source>
</evidence>
<reference evidence="2" key="2">
    <citation type="submission" date="2025-08" db="UniProtKB">
        <authorList>
            <consortium name="Ensembl"/>
        </authorList>
    </citation>
    <scope>IDENTIFICATION</scope>
</reference>
<keyword evidence="1" id="KW-0732">Signal</keyword>
<feature type="signal peptide" evidence="1">
    <location>
        <begin position="1"/>
        <end position="19"/>
    </location>
</feature>
<reference evidence="2" key="3">
    <citation type="submission" date="2025-09" db="UniProtKB">
        <authorList>
            <consortium name="Ensembl"/>
        </authorList>
    </citation>
    <scope>IDENTIFICATION</scope>
</reference>
<organism evidence="2 3">
    <name type="scientific">Amphiprion percula</name>
    <name type="common">Orange clownfish</name>
    <name type="synonym">Lutjanus percula</name>
    <dbReference type="NCBI Taxonomy" id="161767"/>
    <lineage>
        <taxon>Eukaryota</taxon>
        <taxon>Metazoa</taxon>
        <taxon>Chordata</taxon>
        <taxon>Craniata</taxon>
        <taxon>Vertebrata</taxon>
        <taxon>Euteleostomi</taxon>
        <taxon>Actinopterygii</taxon>
        <taxon>Neopterygii</taxon>
        <taxon>Teleostei</taxon>
        <taxon>Neoteleostei</taxon>
        <taxon>Acanthomorphata</taxon>
        <taxon>Ovalentaria</taxon>
        <taxon>Pomacentridae</taxon>
        <taxon>Amphiprion</taxon>
    </lineage>
</organism>
<evidence type="ECO:0000313" key="3">
    <source>
        <dbReference type="Proteomes" id="UP000265080"/>
    </source>
</evidence>